<gene>
    <name evidence="9" type="ORF">VTK73DRAFT_473</name>
</gene>
<evidence type="ECO:0000259" key="8">
    <source>
        <dbReference type="PROSITE" id="PS50102"/>
    </source>
</evidence>
<feature type="compositionally biased region" description="Basic and acidic residues" evidence="7">
    <location>
        <begin position="237"/>
        <end position="250"/>
    </location>
</feature>
<keyword evidence="2" id="KW-0507">mRNA processing</keyword>
<sequence length="328" mass="37275">MSSRSRSWDRRHSRRSPTPASDYSRSPTPPRRARSPSPRVPRRYSRSPSQQRNGRSGGDSRNWSRSRSATRSRSRSRSRTRSWSRDRLSRPRSRTPSLSPPLRSTKIVVERLTKNVNEDHLYEIFGQYGEIKDLDLPVNRQTGINRGTAYILYMREADAEAAIAHMHEGQIDGASINVSIVLPRRKFSPSPPMARRGANFDPRQPPPGYRGGTGAAGGRGRRSPPVFPAVSAGRHGTRPDVYRPRSESRSRSRSPPAGPGSRRYRSRSASYSSRSRSRTPPGRGWGGWDGGRRHEDYNERRRSISRGANESYDRRGRSSSRSRDWSRR</sequence>
<organism evidence="9 10">
    <name type="scientific">Phialemonium thermophilum</name>
    <dbReference type="NCBI Taxonomy" id="223376"/>
    <lineage>
        <taxon>Eukaryota</taxon>
        <taxon>Fungi</taxon>
        <taxon>Dikarya</taxon>
        <taxon>Ascomycota</taxon>
        <taxon>Pezizomycotina</taxon>
        <taxon>Sordariomycetes</taxon>
        <taxon>Sordariomycetidae</taxon>
        <taxon>Cephalothecales</taxon>
        <taxon>Cephalothecaceae</taxon>
        <taxon>Phialemonium</taxon>
    </lineage>
</organism>
<evidence type="ECO:0000256" key="3">
    <source>
        <dbReference type="ARBA" id="ARBA00022884"/>
    </source>
</evidence>
<comment type="caution">
    <text evidence="9">The sequence shown here is derived from an EMBL/GenBank/DDBJ whole genome shotgun (WGS) entry which is preliminary data.</text>
</comment>
<dbReference type="EMBL" id="JAZHXJ010000109">
    <property type="protein sequence ID" value="KAL1874341.1"/>
    <property type="molecule type" value="Genomic_DNA"/>
</dbReference>
<dbReference type="Pfam" id="PF00076">
    <property type="entry name" value="RRM_1"/>
    <property type="match status" value="1"/>
</dbReference>
<dbReference type="InterPro" id="IPR035979">
    <property type="entry name" value="RBD_domain_sf"/>
</dbReference>
<accession>A0ABR3XEE5</accession>
<dbReference type="PROSITE" id="PS50102">
    <property type="entry name" value="RRM"/>
    <property type="match status" value="1"/>
</dbReference>
<feature type="region of interest" description="Disordered" evidence="7">
    <location>
        <begin position="1"/>
        <end position="102"/>
    </location>
</feature>
<dbReference type="PANTHER" id="PTHR15481:SF0">
    <property type="entry name" value="LD23870P-RELATED"/>
    <property type="match status" value="1"/>
</dbReference>
<feature type="compositionally biased region" description="Basic residues" evidence="7">
    <location>
        <begin position="68"/>
        <end position="82"/>
    </location>
</feature>
<feature type="compositionally biased region" description="Basic and acidic residues" evidence="7">
    <location>
        <begin position="290"/>
        <end position="302"/>
    </location>
</feature>
<evidence type="ECO:0000256" key="2">
    <source>
        <dbReference type="ARBA" id="ARBA00022664"/>
    </source>
</evidence>
<keyword evidence="3 6" id="KW-0694">RNA-binding</keyword>
<dbReference type="InterPro" id="IPR034201">
    <property type="entry name" value="RNPS1_RRM"/>
</dbReference>
<keyword evidence="10" id="KW-1185">Reference proteome</keyword>
<evidence type="ECO:0000256" key="4">
    <source>
        <dbReference type="ARBA" id="ARBA00023187"/>
    </source>
</evidence>
<keyword evidence="4" id="KW-0508">mRNA splicing</keyword>
<dbReference type="SMART" id="SM00360">
    <property type="entry name" value="RRM"/>
    <property type="match status" value="1"/>
</dbReference>
<feature type="compositionally biased region" description="Basic and acidic residues" evidence="7">
    <location>
        <begin position="1"/>
        <end position="10"/>
    </location>
</feature>
<evidence type="ECO:0000256" key="7">
    <source>
        <dbReference type="SAM" id="MobiDB-lite"/>
    </source>
</evidence>
<dbReference type="Gene3D" id="3.30.70.330">
    <property type="match status" value="1"/>
</dbReference>
<evidence type="ECO:0000256" key="6">
    <source>
        <dbReference type="PROSITE-ProRule" id="PRU00176"/>
    </source>
</evidence>
<feature type="compositionally biased region" description="Basic and acidic residues" evidence="7">
    <location>
        <begin position="311"/>
        <end position="328"/>
    </location>
</feature>
<feature type="compositionally biased region" description="Low complexity" evidence="7">
    <location>
        <begin position="253"/>
        <end position="282"/>
    </location>
</feature>
<reference evidence="9 10" key="1">
    <citation type="journal article" date="2024" name="Commun. Biol.">
        <title>Comparative genomic analysis of thermophilic fungi reveals convergent evolutionary adaptations and gene losses.</title>
        <authorList>
            <person name="Steindorff A.S."/>
            <person name="Aguilar-Pontes M.V."/>
            <person name="Robinson A.J."/>
            <person name="Andreopoulos B."/>
            <person name="LaButti K."/>
            <person name="Kuo A."/>
            <person name="Mondo S."/>
            <person name="Riley R."/>
            <person name="Otillar R."/>
            <person name="Haridas S."/>
            <person name="Lipzen A."/>
            <person name="Grimwood J."/>
            <person name="Schmutz J."/>
            <person name="Clum A."/>
            <person name="Reid I.D."/>
            <person name="Moisan M.C."/>
            <person name="Butler G."/>
            <person name="Nguyen T.T.M."/>
            <person name="Dewar K."/>
            <person name="Conant G."/>
            <person name="Drula E."/>
            <person name="Henrissat B."/>
            <person name="Hansel C."/>
            <person name="Singer S."/>
            <person name="Hutchinson M.I."/>
            <person name="de Vries R.P."/>
            <person name="Natvig D.O."/>
            <person name="Powell A.J."/>
            <person name="Tsang A."/>
            <person name="Grigoriev I.V."/>
        </authorList>
    </citation>
    <scope>NUCLEOTIDE SEQUENCE [LARGE SCALE GENOMIC DNA]</scope>
    <source>
        <strain evidence="9 10">ATCC 24622</strain>
    </source>
</reference>
<dbReference type="SUPFAM" id="SSF54928">
    <property type="entry name" value="RNA-binding domain, RBD"/>
    <property type="match status" value="1"/>
</dbReference>
<dbReference type="InterPro" id="IPR012677">
    <property type="entry name" value="Nucleotide-bd_a/b_plait_sf"/>
</dbReference>
<feature type="region of interest" description="Disordered" evidence="7">
    <location>
        <begin position="185"/>
        <end position="328"/>
    </location>
</feature>
<evidence type="ECO:0000256" key="1">
    <source>
        <dbReference type="ARBA" id="ARBA00004123"/>
    </source>
</evidence>
<protein>
    <recommendedName>
        <fullName evidence="8">RRM domain-containing protein</fullName>
    </recommendedName>
</protein>
<name>A0ABR3XEE5_9PEZI</name>
<proteinExistence type="predicted"/>
<dbReference type="CDD" id="cd12365">
    <property type="entry name" value="RRM_RNPS1"/>
    <property type="match status" value="1"/>
</dbReference>
<evidence type="ECO:0000256" key="5">
    <source>
        <dbReference type="ARBA" id="ARBA00023242"/>
    </source>
</evidence>
<dbReference type="Proteomes" id="UP001586593">
    <property type="component" value="Unassembled WGS sequence"/>
</dbReference>
<dbReference type="PANTHER" id="PTHR15481">
    <property type="entry name" value="RIBONUCLEIC ACID BINDING PROTEIN S1"/>
    <property type="match status" value="1"/>
</dbReference>
<dbReference type="InterPro" id="IPR000504">
    <property type="entry name" value="RRM_dom"/>
</dbReference>
<evidence type="ECO:0000313" key="10">
    <source>
        <dbReference type="Proteomes" id="UP001586593"/>
    </source>
</evidence>
<comment type="subcellular location">
    <subcellularLocation>
        <location evidence="1">Nucleus</location>
    </subcellularLocation>
</comment>
<evidence type="ECO:0000313" key="9">
    <source>
        <dbReference type="EMBL" id="KAL1874341.1"/>
    </source>
</evidence>
<feature type="domain" description="RRM" evidence="8">
    <location>
        <begin position="105"/>
        <end position="183"/>
    </location>
</feature>
<feature type="compositionally biased region" description="Gly residues" evidence="7">
    <location>
        <begin position="209"/>
        <end position="218"/>
    </location>
</feature>
<keyword evidence="5" id="KW-0539">Nucleus</keyword>